<evidence type="ECO:0000256" key="1">
    <source>
        <dbReference type="SAM" id="Phobius"/>
    </source>
</evidence>
<sequence length="203" mass="23182">MTLTPGQIWLAAFLQIALFTYLYKENPAFRLAEHAMIGLAAAHSLVMNWDNYWKSTLSKDIPGGQWYLIIPLLLGLLIYFRYVPSLTWLARIPMSLWVGYGVGYTLAFSPRPFLNQVIASFMKLDTADNWVFFITLLVTLAYFVFTISHEKVRALGAMSKLGRYAIMIALGSAFGNTVQGRVSLLLERFRFFLEDWLHLIKLG</sequence>
<gene>
    <name evidence="2" type="ORF">IMF26_02830</name>
</gene>
<keyword evidence="1" id="KW-0812">Transmembrane</keyword>
<name>A0AAT9LD52_9FIRM</name>
<reference evidence="2" key="2">
    <citation type="journal article" date="2023" name="Biology">
        <title>Prokaryotic Life Associated with Coal-Fire Gas Vents Revealed by Metagenomics.</title>
        <authorList>
            <person name="Kadnikov V.V."/>
            <person name="Mardanov A.V."/>
            <person name="Beletsky A.V."/>
            <person name="Karnachuk O.V."/>
            <person name="Ravin N.V."/>
        </authorList>
    </citation>
    <scope>NUCLEOTIDE SEQUENCE</scope>
    <source>
        <strain evidence="2">Bu02</strain>
    </source>
</reference>
<feature type="transmembrane region" description="Helical" evidence="1">
    <location>
        <begin position="6"/>
        <end position="23"/>
    </location>
</feature>
<feature type="transmembrane region" description="Helical" evidence="1">
    <location>
        <begin position="94"/>
        <end position="110"/>
    </location>
</feature>
<feature type="transmembrane region" description="Helical" evidence="1">
    <location>
        <begin position="35"/>
        <end position="52"/>
    </location>
</feature>
<feature type="transmembrane region" description="Helical" evidence="1">
    <location>
        <begin position="130"/>
        <end position="149"/>
    </location>
</feature>
<reference evidence="2" key="1">
    <citation type="submission" date="2020-10" db="EMBL/GenBank/DDBJ databases">
        <authorList>
            <person name="Kadnikov V."/>
            <person name="Beletsky A.V."/>
            <person name="Mardanov A.V."/>
            <person name="Karnachuk O.V."/>
            <person name="Ravin N.V."/>
        </authorList>
    </citation>
    <scope>NUCLEOTIDE SEQUENCE</scope>
    <source>
        <strain evidence="2">Bu02</strain>
    </source>
</reference>
<evidence type="ECO:0000313" key="2">
    <source>
        <dbReference type="EMBL" id="QUL99019.1"/>
    </source>
</evidence>
<proteinExistence type="predicted"/>
<feature type="transmembrane region" description="Helical" evidence="1">
    <location>
        <begin position="161"/>
        <end position="178"/>
    </location>
</feature>
<feature type="transmembrane region" description="Helical" evidence="1">
    <location>
        <begin position="64"/>
        <end position="82"/>
    </location>
</feature>
<keyword evidence="1" id="KW-1133">Transmembrane helix</keyword>
<protein>
    <submittedName>
        <fullName evidence="2">Uncharacterized protein</fullName>
    </submittedName>
</protein>
<dbReference type="AlphaFoldDB" id="A0AAT9LD52"/>
<accession>A0AAT9LD52</accession>
<dbReference type="KEGG" id="fcz:IMF26_02830"/>
<keyword evidence="1" id="KW-0472">Membrane</keyword>
<organism evidence="2">
    <name type="scientific">Candidatus Fermentithermobacillus carboniphilus</name>
    <dbReference type="NCBI Taxonomy" id="3085328"/>
    <lineage>
        <taxon>Bacteria</taxon>
        <taxon>Bacillati</taxon>
        <taxon>Bacillota</taxon>
        <taxon>Candidatus Fermentithermobacillia</taxon>
        <taxon>Candidatus Fermentithermobacillales</taxon>
        <taxon>Candidatus Fermentithermobacillaceae</taxon>
        <taxon>Candidatus Fermentithermobacillus</taxon>
    </lineage>
</organism>
<dbReference type="EMBL" id="CP062796">
    <property type="protein sequence ID" value="QUL99019.1"/>
    <property type="molecule type" value="Genomic_DNA"/>
</dbReference>